<dbReference type="InterPro" id="IPR008183">
    <property type="entry name" value="Aldose_1/G6P_1-epimerase"/>
</dbReference>
<name>A0A379ZWR7_9GAMM</name>
<accession>A0A379ZWR7</accession>
<keyword evidence="4 5" id="KW-0119">Carbohydrate metabolism</keyword>
<organism evidence="9 10">
    <name type="scientific">Shewanella morhuae</name>
    <dbReference type="NCBI Taxonomy" id="365591"/>
    <lineage>
        <taxon>Bacteria</taxon>
        <taxon>Pseudomonadati</taxon>
        <taxon>Pseudomonadota</taxon>
        <taxon>Gammaproteobacteria</taxon>
        <taxon>Alteromonadales</taxon>
        <taxon>Shewanellaceae</taxon>
        <taxon>Shewanella</taxon>
    </lineage>
</organism>
<dbReference type="PANTHER" id="PTHR10091">
    <property type="entry name" value="ALDOSE-1-EPIMERASE"/>
    <property type="match status" value="1"/>
</dbReference>
<reference evidence="9 10" key="1">
    <citation type="submission" date="2018-06" db="EMBL/GenBank/DDBJ databases">
        <authorList>
            <consortium name="Pathogen Informatics"/>
            <person name="Doyle S."/>
        </authorList>
    </citation>
    <scope>NUCLEOTIDE SEQUENCE [LARGE SCALE GENOMIC DNA]</scope>
    <source>
        <strain evidence="9 10">NCTC10736</strain>
    </source>
</reference>
<dbReference type="InterPro" id="IPR014718">
    <property type="entry name" value="GH-type_carb-bd"/>
</dbReference>
<dbReference type="GO" id="GO:0004034">
    <property type="term" value="F:aldose 1-epimerase activity"/>
    <property type="evidence" value="ECO:0007669"/>
    <property type="project" value="UniProtKB-EC"/>
</dbReference>
<dbReference type="EMBL" id="UGYV01000001">
    <property type="protein sequence ID" value="SUI69566.1"/>
    <property type="molecule type" value="Genomic_DNA"/>
</dbReference>
<evidence type="ECO:0000256" key="6">
    <source>
        <dbReference type="PIRSR" id="PIRSR005096-1"/>
    </source>
</evidence>
<evidence type="ECO:0000256" key="1">
    <source>
        <dbReference type="ARBA" id="ARBA00005028"/>
    </source>
</evidence>
<dbReference type="InterPro" id="IPR047215">
    <property type="entry name" value="Galactose_mutarotase-like"/>
</dbReference>
<feature type="binding site" evidence="8">
    <location>
        <begin position="201"/>
        <end position="203"/>
    </location>
    <ligand>
        <name>beta-D-galactose</name>
        <dbReference type="ChEBI" id="CHEBI:27667"/>
    </ligand>
</feature>
<feature type="active site" description="Proton donor" evidence="6">
    <location>
        <position position="201"/>
    </location>
</feature>
<dbReference type="SUPFAM" id="SSF74650">
    <property type="entry name" value="Galactose mutarotase-like"/>
    <property type="match status" value="1"/>
</dbReference>
<dbReference type="Pfam" id="PF01263">
    <property type="entry name" value="Aldose_epim"/>
    <property type="match status" value="1"/>
</dbReference>
<dbReference type="Proteomes" id="UP000255061">
    <property type="component" value="Unassembled WGS sequence"/>
</dbReference>
<dbReference type="PANTHER" id="PTHR10091:SF0">
    <property type="entry name" value="GALACTOSE MUTAROTASE"/>
    <property type="match status" value="1"/>
</dbReference>
<evidence type="ECO:0000313" key="9">
    <source>
        <dbReference type="EMBL" id="SUI69566.1"/>
    </source>
</evidence>
<dbReference type="Gene3D" id="2.70.98.10">
    <property type="match status" value="1"/>
</dbReference>
<dbReference type="InterPro" id="IPR011013">
    <property type="entry name" value="Gal_mutarotase_sf_dom"/>
</dbReference>
<dbReference type="EC" id="5.1.3.3" evidence="5"/>
<evidence type="ECO:0000313" key="10">
    <source>
        <dbReference type="Proteomes" id="UP000255061"/>
    </source>
</evidence>
<sequence length="370" mass="41397">MNTSGVLKKLNPIKGNIIVMQLSISTKKLTHAAFPGELHLITLTNSHGLEVLLSNYGASVWSVKLHDKEAQPIDLSLSYKNIQDWATNPYYFGITAGRVANRIGGAQFPLNGNTIQLTPNESNNQLHGGPQGLSHCLWQCETLRYQDAVAASFSIISPDGDQGYPGELVIKVEYRLNENNELTIAYEAKSDQTTPVCLTNHTYWNLASDKQNGILGHSLQLQSQHILALDAEQIPTGELIQVENTAFDFRQPKMILRDIHTLDNGYDHYFVMDRKDSRSSNLNVIANLVDPISGREMEISTTELGLQFYSGNFLDGTHFDQHDKPLTQYYGLCLETHGYPNAVNIDHFPSVILEANNVYKQITVHKFKNI</sequence>
<dbReference type="InterPro" id="IPR015443">
    <property type="entry name" value="Aldose_1-epimerase"/>
</dbReference>
<dbReference type="GO" id="GO:0030246">
    <property type="term" value="F:carbohydrate binding"/>
    <property type="evidence" value="ECO:0007669"/>
    <property type="project" value="InterPro"/>
</dbReference>
<keyword evidence="3 5" id="KW-0413">Isomerase</keyword>
<dbReference type="CDD" id="cd09019">
    <property type="entry name" value="galactose_mutarotase_like"/>
    <property type="match status" value="1"/>
</dbReference>
<dbReference type="PIRSF" id="PIRSF005096">
    <property type="entry name" value="GALM"/>
    <property type="match status" value="1"/>
</dbReference>
<dbReference type="AlphaFoldDB" id="A0A379ZWR7"/>
<feature type="binding site" evidence="8">
    <location>
        <begin position="101"/>
        <end position="102"/>
    </location>
    <ligand>
        <name>beta-D-galactose</name>
        <dbReference type="ChEBI" id="CHEBI:27667"/>
    </ligand>
</feature>
<evidence type="ECO:0000256" key="7">
    <source>
        <dbReference type="PIRSR" id="PIRSR005096-2"/>
    </source>
</evidence>
<dbReference type="UniPathway" id="UPA00242"/>
<evidence type="ECO:0000256" key="3">
    <source>
        <dbReference type="ARBA" id="ARBA00023235"/>
    </source>
</evidence>
<dbReference type="NCBIfam" id="NF008277">
    <property type="entry name" value="PRK11055.1"/>
    <property type="match status" value="1"/>
</dbReference>
<gene>
    <name evidence="9" type="primary">mro</name>
    <name evidence="9" type="ORF">NCTC10736_01176</name>
</gene>
<evidence type="ECO:0000256" key="4">
    <source>
        <dbReference type="ARBA" id="ARBA00023277"/>
    </source>
</evidence>
<feature type="active site" description="Proton acceptor" evidence="6">
    <location>
        <position position="335"/>
    </location>
</feature>
<feature type="binding site" evidence="7">
    <location>
        <position position="267"/>
    </location>
    <ligand>
        <name>beta-D-galactose</name>
        <dbReference type="ChEBI" id="CHEBI:27667"/>
    </ligand>
</feature>
<comment type="pathway">
    <text evidence="1 5">Carbohydrate metabolism; hexose metabolism.</text>
</comment>
<dbReference type="GO" id="GO:0006006">
    <property type="term" value="P:glucose metabolic process"/>
    <property type="evidence" value="ECO:0007669"/>
    <property type="project" value="TreeGrafter"/>
</dbReference>
<evidence type="ECO:0000256" key="5">
    <source>
        <dbReference type="PIRNR" id="PIRNR005096"/>
    </source>
</evidence>
<proteinExistence type="inferred from homology"/>
<comment type="similarity">
    <text evidence="2 5">Belongs to the aldose epimerase family.</text>
</comment>
<evidence type="ECO:0000256" key="8">
    <source>
        <dbReference type="PIRSR" id="PIRSR005096-3"/>
    </source>
</evidence>
<protein>
    <recommendedName>
        <fullName evidence="5">Aldose 1-epimerase</fullName>
        <ecNumber evidence="5">5.1.3.3</ecNumber>
    </recommendedName>
</protein>
<comment type="catalytic activity">
    <reaction evidence="5">
        <text>alpha-D-glucose = beta-D-glucose</text>
        <dbReference type="Rhea" id="RHEA:10264"/>
        <dbReference type="ChEBI" id="CHEBI:15903"/>
        <dbReference type="ChEBI" id="CHEBI:17925"/>
        <dbReference type="EC" id="5.1.3.3"/>
    </reaction>
</comment>
<evidence type="ECO:0000256" key="2">
    <source>
        <dbReference type="ARBA" id="ARBA00006206"/>
    </source>
</evidence>
<dbReference type="GO" id="GO:0033499">
    <property type="term" value="P:galactose catabolic process via UDP-galactose, Leloir pathway"/>
    <property type="evidence" value="ECO:0007669"/>
    <property type="project" value="TreeGrafter"/>
</dbReference>